<dbReference type="PATRIC" id="fig|237368.3.peg.1055"/>
<dbReference type="AlphaFoldDB" id="A0A0B0EMM3"/>
<proteinExistence type="inferred from homology"/>
<evidence type="ECO:0000256" key="2">
    <source>
        <dbReference type="SAM" id="Coils"/>
    </source>
</evidence>
<dbReference type="InterPro" id="IPR007157">
    <property type="entry name" value="PspA_VIPP1"/>
</dbReference>
<comment type="caution">
    <text evidence="3">The sequence shown here is derived from an EMBL/GenBank/DDBJ whole genome shotgun (WGS) entry which is preliminary data.</text>
</comment>
<gene>
    <name evidence="3" type="ORF">SCABRO_00964</name>
</gene>
<evidence type="ECO:0000313" key="3">
    <source>
        <dbReference type="EMBL" id="KHE93281.1"/>
    </source>
</evidence>
<feature type="coiled-coil region" evidence="2">
    <location>
        <begin position="90"/>
        <end position="152"/>
    </location>
</feature>
<evidence type="ECO:0000313" key="4">
    <source>
        <dbReference type="Proteomes" id="UP000030652"/>
    </source>
</evidence>
<accession>A0A0B0EMM3</accession>
<protein>
    <recommendedName>
        <fullName evidence="5">PspA/IM30 family protein</fullName>
    </recommendedName>
</protein>
<sequence length="236" mass="26117">MASIFQRMFKVGQSQAHSAMDKFEDPIKMTEQGIRDLKKDLQGSMKSLAEVKGVSIRLKKEAEDNKRLAADYERKAMMLLQKMQSGGIDAAQAERLATEALNRKEDCSQKAVSLMQNWEQQDKMASQLQANVSKLKSTVSSYENELITLRARAKTAAATRKINEQVARVDSTGTIAMLEKMKAKVEEDESLAQSYGELASAETSVDDEINAALVGNQLNAPSDKLLALKIRMGLLE</sequence>
<comment type="similarity">
    <text evidence="1">Belongs to the PspA/Vipp/IM30 family.</text>
</comment>
<evidence type="ECO:0000256" key="1">
    <source>
        <dbReference type="ARBA" id="ARBA00043985"/>
    </source>
</evidence>
<dbReference type="SUPFAM" id="SSF57997">
    <property type="entry name" value="Tropomyosin"/>
    <property type="match status" value="1"/>
</dbReference>
<dbReference type="PANTHER" id="PTHR31088">
    <property type="entry name" value="MEMBRANE-ASSOCIATED PROTEIN VIPP1, CHLOROPLASTIC"/>
    <property type="match status" value="1"/>
</dbReference>
<dbReference type="Pfam" id="PF04012">
    <property type="entry name" value="PspA_IM30"/>
    <property type="match status" value="1"/>
</dbReference>
<dbReference type="PANTHER" id="PTHR31088:SF6">
    <property type="entry name" value="PHAGE SHOCK PROTEIN A"/>
    <property type="match status" value="1"/>
</dbReference>
<name>A0A0B0EMM3_9BACT</name>
<evidence type="ECO:0008006" key="5">
    <source>
        <dbReference type="Google" id="ProtNLM"/>
    </source>
</evidence>
<dbReference type="Proteomes" id="UP000030652">
    <property type="component" value="Unassembled WGS sequence"/>
</dbReference>
<keyword evidence="2" id="KW-0175">Coiled coil</keyword>
<reference evidence="3 4" key="1">
    <citation type="submission" date="2014-10" db="EMBL/GenBank/DDBJ databases">
        <title>Draft genome of anammox bacterium scalindua brodae, obtained using differential coverage binning of sequence data from two enrichment reactors.</title>
        <authorList>
            <person name="Speth D.R."/>
            <person name="Russ L."/>
            <person name="Kartal B."/>
            <person name="Op den Camp H.J."/>
            <person name="Dutilh B.E."/>
            <person name="Jetten M.S."/>
        </authorList>
    </citation>
    <scope>NUCLEOTIDE SEQUENCE [LARGE SCALE GENOMIC DNA]</scope>
    <source>
        <strain evidence="3">RU1</strain>
    </source>
</reference>
<dbReference type="eggNOG" id="COG1842">
    <property type="taxonomic scope" value="Bacteria"/>
</dbReference>
<organism evidence="3 4">
    <name type="scientific">Candidatus Scalindua brodae</name>
    <dbReference type="NCBI Taxonomy" id="237368"/>
    <lineage>
        <taxon>Bacteria</taxon>
        <taxon>Pseudomonadati</taxon>
        <taxon>Planctomycetota</taxon>
        <taxon>Candidatus Brocadiia</taxon>
        <taxon>Candidatus Brocadiales</taxon>
        <taxon>Candidatus Scalinduaceae</taxon>
        <taxon>Candidatus Scalindua</taxon>
    </lineage>
</organism>
<dbReference type="EMBL" id="JRYO01000066">
    <property type="protein sequence ID" value="KHE93281.1"/>
    <property type="molecule type" value="Genomic_DNA"/>
</dbReference>